<sequence>MSGNENLIASLNYITAQINRYGALFVILFGTTGNLLNFIVFNDRAFHENPCTNYLWWSSISSILFIWSGLLTRVLSGYGINWPNQNPPLCKIRLFMLNICWSIAAWAFVGATMDRYFCSSASAVYRLKSSIRTARKFLIAILILSILLFVQVFYCYQASVPNVPVLCYTQAAACQLYNDWTNILYNITIPSCFMAIFGILTITNIRKRIIHPAPTSNSLSMPNNANMHVNLKKIDRNLRRILLIQVLVLLALSLPIGIQRLYASVTSNVSKSTLQVAIENLIYAVIVLIRFIAFSMSFYLYIFSGSMFRDTFKRKIQRILRVMHIIH</sequence>
<feature type="transmembrane region" description="Helical" evidence="5">
    <location>
        <begin position="282"/>
        <end position="308"/>
    </location>
</feature>
<comment type="subcellular location">
    <subcellularLocation>
        <location evidence="1">Membrane</location>
    </subcellularLocation>
</comment>
<evidence type="ECO:0000313" key="11">
    <source>
        <dbReference type="Proteomes" id="UP000663891"/>
    </source>
</evidence>
<dbReference type="Proteomes" id="UP000663860">
    <property type="component" value="Unassembled WGS sequence"/>
</dbReference>
<dbReference type="Gene3D" id="1.20.1070.10">
    <property type="entry name" value="Rhodopsin 7-helix transmembrane proteins"/>
    <property type="match status" value="1"/>
</dbReference>
<dbReference type="EMBL" id="CAJNOE010000688">
    <property type="protein sequence ID" value="CAF1310234.1"/>
    <property type="molecule type" value="Genomic_DNA"/>
</dbReference>
<dbReference type="AlphaFoldDB" id="A0A815HCE3"/>
<evidence type="ECO:0000313" key="9">
    <source>
        <dbReference type="EMBL" id="CAF3619546.1"/>
    </source>
</evidence>
<evidence type="ECO:0000256" key="4">
    <source>
        <dbReference type="ARBA" id="ARBA00023136"/>
    </source>
</evidence>
<protein>
    <recommendedName>
        <fullName evidence="6">G-protein coupled receptors family 1 profile domain-containing protein</fullName>
    </recommendedName>
</protein>
<dbReference type="PROSITE" id="PS50262">
    <property type="entry name" value="G_PROTEIN_RECEP_F1_2"/>
    <property type="match status" value="1"/>
</dbReference>
<dbReference type="GO" id="GO:0016020">
    <property type="term" value="C:membrane"/>
    <property type="evidence" value="ECO:0007669"/>
    <property type="project" value="UniProtKB-SubCell"/>
</dbReference>
<evidence type="ECO:0000313" key="8">
    <source>
        <dbReference type="EMBL" id="CAF1350353.1"/>
    </source>
</evidence>
<accession>A0A815HCE3</accession>
<feature type="domain" description="G-protein coupled receptors family 1 profile" evidence="6">
    <location>
        <begin position="33"/>
        <end position="301"/>
    </location>
</feature>
<evidence type="ECO:0000256" key="3">
    <source>
        <dbReference type="ARBA" id="ARBA00022989"/>
    </source>
</evidence>
<evidence type="ECO:0000256" key="2">
    <source>
        <dbReference type="ARBA" id="ARBA00022692"/>
    </source>
</evidence>
<name>A0A815HCE3_9BILA</name>
<dbReference type="EMBL" id="CAJNON010000670">
    <property type="protein sequence ID" value="CAF1350353.1"/>
    <property type="molecule type" value="Genomic_DNA"/>
</dbReference>
<feature type="transmembrane region" description="Helical" evidence="5">
    <location>
        <begin position="241"/>
        <end position="262"/>
    </location>
</feature>
<organism evidence="8 11">
    <name type="scientific">Adineta steineri</name>
    <dbReference type="NCBI Taxonomy" id="433720"/>
    <lineage>
        <taxon>Eukaryota</taxon>
        <taxon>Metazoa</taxon>
        <taxon>Spiralia</taxon>
        <taxon>Gnathifera</taxon>
        <taxon>Rotifera</taxon>
        <taxon>Eurotatoria</taxon>
        <taxon>Bdelloidea</taxon>
        <taxon>Adinetida</taxon>
        <taxon>Adinetidae</taxon>
        <taxon>Adineta</taxon>
    </lineage>
</organism>
<evidence type="ECO:0000313" key="10">
    <source>
        <dbReference type="EMBL" id="CAF3729499.1"/>
    </source>
</evidence>
<feature type="transmembrane region" description="Helical" evidence="5">
    <location>
        <begin position="137"/>
        <end position="154"/>
    </location>
</feature>
<dbReference type="Proteomes" id="UP000663868">
    <property type="component" value="Unassembled WGS sequence"/>
</dbReference>
<dbReference type="EMBL" id="CAJOAY010000293">
    <property type="protein sequence ID" value="CAF3619546.1"/>
    <property type="molecule type" value="Genomic_DNA"/>
</dbReference>
<dbReference type="EMBL" id="CAJOBB010000680">
    <property type="protein sequence ID" value="CAF3729499.1"/>
    <property type="molecule type" value="Genomic_DNA"/>
</dbReference>
<feature type="transmembrane region" description="Helical" evidence="5">
    <location>
        <begin position="95"/>
        <end position="117"/>
    </location>
</feature>
<feature type="transmembrane region" description="Helical" evidence="5">
    <location>
        <begin position="183"/>
        <end position="202"/>
    </location>
</feature>
<reference evidence="8" key="1">
    <citation type="submission" date="2021-02" db="EMBL/GenBank/DDBJ databases">
        <authorList>
            <person name="Nowell W R."/>
        </authorList>
    </citation>
    <scope>NUCLEOTIDE SEQUENCE</scope>
</reference>
<dbReference type="InterPro" id="IPR052954">
    <property type="entry name" value="GPCR-Ligand_Int"/>
</dbReference>
<gene>
    <name evidence="7" type="ORF">IZO911_LOCUS34561</name>
    <name evidence="10" type="ORF">KXQ929_LOCUS12956</name>
    <name evidence="9" type="ORF">OKA104_LOCUS7550</name>
    <name evidence="8" type="ORF">VCS650_LOCUS33735</name>
</gene>
<dbReference type="InterPro" id="IPR017452">
    <property type="entry name" value="GPCR_Rhodpsn_7TM"/>
</dbReference>
<keyword evidence="4 5" id="KW-0472">Membrane</keyword>
<proteinExistence type="predicted"/>
<dbReference type="Proteomes" id="UP000663881">
    <property type="component" value="Unassembled WGS sequence"/>
</dbReference>
<keyword evidence="3 5" id="KW-1133">Transmembrane helix</keyword>
<dbReference type="OrthoDB" id="10021696at2759"/>
<evidence type="ECO:0000256" key="5">
    <source>
        <dbReference type="SAM" id="Phobius"/>
    </source>
</evidence>
<evidence type="ECO:0000313" key="7">
    <source>
        <dbReference type="EMBL" id="CAF1310234.1"/>
    </source>
</evidence>
<evidence type="ECO:0000259" key="6">
    <source>
        <dbReference type="PROSITE" id="PS50262"/>
    </source>
</evidence>
<keyword evidence="2 5" id="KW-0812">Transmembrane</keyword>
<feature type="transmembrane region" description="Helical" evidence="5">
    <location>
        <begin position="54"/>
        <end position="75"/>
    </location>
</feature>
<dbReference type="PANTHER" id="PTHR46641">
    <property type="entry name" value="FMRFAMIDE RECEPTOR-RELATED"/>
    <property type="match status" value="1"/>
</dbReference>
<evidence type="ECO:0000256" key="1">
    <source>
        <dbReference type="ARBA" id="ARBA00004370"/>
    </source>
</evidence>
<comment type="caution">
    <text evidence="8">The sequence shown here is derived from an EMBL/GenBank/DDBJ whole genome shotgun (WGS) entry which is preliminary data.</text>
</comment>
<feature type="transmembrane region" description="Helical" evidence="5">
    <location>
        <begin position="20"/>
        <end position="42"/>
    </location>
</feature>
<dbReference type="Proteomes" id="UP000663891">
    <property type="component" value="Unassembled WGS sequence"/>
</dbReference>
<dbReference type="SUPFAM" id="SSF81321">
    <property type="entry name" value="Family A G protein-coupled receptor-like"/>
    <property type="match status" value="1"/>
</dbReference>